<dbReference type="PANTHER" id="PTHR18964:SF149">
    <property type="entry name" value="BIFUNCTIONAL UDP-N-ACETYLGLUCOSAMINE 2-EPIMERASE_N-ACETYLMANNOSAMINE KINASE"/>
    <property type="match status" value="1"/>
</dbReference>
<keyword evidence="5" id="KW-1185">Reference proteome</keyword>
<comment type="similarity">
    <text evidence="2">Belongs to the ROK (NagC/XylR) family.</text>
</comment>
<reference evidence="4 5" key="1">
    <citation type="submission" date="2018-06" db="EMBL/GenBank/DDBJ databases">
        <authorList>
            <person name="Strepis N."/>
        </authorList>
    </citation>
    <scope>NUCLEOTIDE SEQUENCE [LARGE SCALE GENOMIC DNA]</scope>
    <source>
        <strain evidence="4">LUCI</strain>
    </source>
</reference>
<keyword evidence="3" id="KW-0859">Xylose metabolism</keyword>
<dbReference type="InterPro" id="IPR036390">
    <property type="entry name" value="WH_DNA-bd_sf"/>
</dbReference>
<dbReference type="EMBL" id="UPPP01000065">
    <property type="protein sequence ID" value="VBB06550.1"/>
    <property type="molecule type" value="Genomic_DNA"/>
</dbReference>
<dbReference type="GO" id="GO:0042732">
    <property type="term" value="P:D-xylose metabolic process"/>
    <property type="evidence" value="ECO:0007669"/>
    <property type="project" value="UniProtKB-KW"/>
</dbReference>
<gene>
    <name evidence="4" type="ORF">LUCI_1786</name>
</gene>
<dbReference type="InterPro" id="IPR036388">
    <property type="entry name" value="WH-like_DNA-bd_sf"/>
</dbReference>
<dbReference type="Gene3D" id="1.10.10.10">
    <property type="entry name" value="Winged helix-like DNA-binding domain superfamily/Winged helix DNA-binding domain"/>
    <property type="match status" value="1"/>
</dbReference>
<evidence type="ECO:0000313" key="5">
    <source>
        <dbReference type="Proteomes" id="UP000277811"/>
    </source>
</evidence>
<dbReference type="SUPFAM" id="SSF46785">
    <property type="entry name" value="Winged helix' DNA-binding domain"/>
    <property type="match status" value="1"/>
</dbReference>
<evidence type="ECO:0000256" key="1">
    <source>
        <dbReference type="ARBA" id="ARBA00002486"/>
    </source>
</evidence>
<dbReference type="InterPro" id="IPR000600">
    <property type="entry name" value="ROK"/>
</dbReference>
<name>A0A498R6L9_9FIRM</name>
<protein>
    <submittedName>
        <fullName evidence="4">Uncharacterized protein</fullName>
    </submittedName>
</protein>
<sequence length="396" mass="43051">MQGLPNFNYKVASGANESVVMNVIRRRGPISRVDIAKLTDLTPPTVTNITNKLMEWNYITEYMIGESSGGRRPVLLKANPDLADLVVIKARSREIVGYLINGGFEIKKQISHSIKDVKQEDALSLLLETIEACLAESSSTVAAVGIIVRGPVKFSEGISVFAPNIGWRNVPLKFIVEDKFHIPTFVENDVQAMAQGEYYYGPDREAKSLIFLGVSYGLAAGIVINGELYRGLSNSAGEFGHTTVDVAGPVCSCGNYGCLEALASEAALVAAMVKSIKEGRDSLVCDLVDGDMEAVRAEHVYQAAEQGDELAGRILRQIARYLGIGVANIINIFNPEMVIIGDGIVRGRKFIEETMQQTIRERALESCYGPASIRFSATGDESMLKGIVDLVLRNIL</sequence>
<dbReference type="InterPro" id="IPR043129">
    <property type="entry name" value="ATPase_NBD"/>
</dbReference>
<proteinExistence type="inferred from homology"/>
<dbReference type="PANTHER" id="PTHR18964">
    <property type="entry name" value="ROK (REPRESSOR, ORF, KINASE) FAMILY"/>
    <property type="match status" value="1"/>
</dbReference>
<dbReference type="Pfam" id="PF00480">
    <property type="entry name" value="ROK"/>
    <property type="match status" value="1"/>
</dbReference>
<dbReference type="OrthoDB" id="9810372at2"/>
<dbReference type="SUPFAM" id="SSF53067">
    <property type="entry name" value="Actin-like ATPase domain"/>
    <property type="match status" value="1"/>
</dbReference>
<dbReference type="Gene3D" id="3.30.420.40">
    <property type="match status" value="2"/>
</dbReference>
<keyword evidence="3" id="KW-0119">Carbohydrate metabolism</keyword>
<evidence type="ECO:0000313" key="4">
    <source>
        <dbReference type="EMBL" id="VBB06550.1"/>
    </source>
</evidence>
<dbReference type="AlphaFoldDB" id="A0A498R6L9"/>
<comment type="function">
    <text evidence="1">Transcriptional repressor of xylose-utilizing enzymes.</text>
</comment>
<evidence type="ECO:0000256" key="2">
    <source>
        <dbReference type="ARBA" id="ARBA00006479"/>
    </source>
</evidence>
<accession>A0A498R6L9</accession>
<evidence type="ECO:0000256" key="3">
    <source>
        <dbReference type="ARBA" id="ARBA00022629"/>
    </source>
</evidence>
<dbReference type="Proteomes" id="UP000277811">
    <property type="component" value="Unassembled WGS sequence"/>
</dbReference>
<organism evidence="4 5">
    <name type="scientific">Lucifera butyrica</name>
    <dbReference type="NCBI Taxonomy" id="1351585"/>
    <lineage>
        <taxon>Bacteria</taxon>
        <taxon>Bacillati</taxon>
        <taxon>Bacillota</taxon>
        <taxon>Negativicutes</taxon>
        <taxon>Veillonellales</taxon>
        <taxon>Veillonellaceae</taxon>
        <taxon>Lucifera</taxon>
    </lineage>
</organism>